<dbReference type="AlphaFoldDB" id="A0A1N7LZ90"/>
<sequence>MPVIPPSPYKGSALQTDPFSQCCRNVLIEQHDVTPACIKIHYQPVPEEGWEPVVTTGLSLSRREIDRPRRAEGGKMELLTRIQ</sequence>
<evidence type="ECO:0000313" key="2">
    <source>
        <dbReference type="Proteomes" id="UP000186795"/>
    </source>
</evidence>
<gene>
    <name evidence="1" type="ORF">SAMN05421790_10590</name>
</gene>
<dbReference type="Proteomes" id="UP000186795">
    <property type="component" value="Unassembled WGS sequence"/>
</dbReference>
<protein>
    <submittedName>
        <fullName evidence="1">Uncharacterized protein</fullName>
    </submittedName>
</protein>
<name>A0A1N7LZ90_9BACL</name>
<keyword evidence="2" id="KW-1185">Reference proteome</keyword>
<proteinExistence type="predicted"/>
<reference evidence="2" key="1">
    <citation type="submission" date="2017-01" db="EMBL/GenBank/DDBJ databases">
        <authorList>
            <person name="Varghese N."/>
            <person name="Submissions S."/>
        </authorList>
    </citation>
    <scope>NUCLEOTIDE SEQUENCE [LARGE SCALE GENOMIC DNA]</scope>
    <source>
        <strain evidence="2">DSM 45196</strain>
    </source>
</reference>
<evidence type="ECO:0000313" key="1">
    <source>
        <dbReference type="EMBL" id="SIS79134.1"/>
    </source>
</evidence>
<accession>A0A1N7LZ90</accession>
<dbReference type="EMBL" id="FTOD01000005">
    <property type="protein sequence ID" value="SIS79134.1"/>
    <property type="molecule type" value="Genomic_DNA"/>
</dbReference>
<organism evidence="1 2">
    <name type="scientific">Kroppenstedtia eburnea</name>
    <dbReference type="NCBI Taxonomy" id="714067"/>
    <lineage>
        <taxon>Bacteria</taxon>
        <taxon>Bacillati</taxon>
        <taxon>Bacillota</taxon>
        <taxon>Bacilli</taxon>
        <taxon>Bacillales</taxon>
        <taxon>Thermoactinomycetaceae</taxon>
        <taxon>Kroppenstedtia</taxon>
    </lineage>
</organism>
<dbReference type="RefSeq" id="WP_143457093.1">
    <property type="nucleotide sequence ID" value="NZ_CP048103.1"/>
</dbReference>